<evidence type="ECO:0000313" key="1">
    <source>
        <dbReference type="EMBL" id="KAJ8680474.1"/>
    </source>
</evidence>
<accession>A0ACC2PAY8</accession>
<sequence length="189" mass="21803">MSRVTIHDEHRKIILNSIRQNFLNNIQNRLSKLPKNSKNWDSFEKKYQQWLDGIFKIEIADRGIGNNPDKVTKRVGRPYTPIESASERSLRRRQDKLVVEMKVVKAARMSRIEDLNLPPTHPMPEPVVHIEELPCDRFQRIDVPKFSPLQALAVLVNANLTKEAYAYIASSARKIGNNIFPSYPSVNIC</sequence>
<protein>
    <submittedName>
        <fullName evidence="1">Uncharacterized protein</fullName>
    </submittedName>
</protein>
<comment type="caution">
    <text evidence="1">The sequence shown here is derived from an EMBL/GenBank/DDBJ whole genome shotgun (WGS) entry which is preliminary data.</text>
</comment>
<organism evidence="1 2">
    <name type="scientific">Eretmocerus hayati</name>
    <dbReference type="NCBI Taxonomy" id="131215"/>
    <lineage>
        <taxon>Eukaryota</taxon>
        <taxon>Metazoa</taxon>
        <taxon>Ecdysozoa</taxon>
        <taxon>Arthropoda</taxon>
        <taxon>Hexapoda</taxon>
        <taxon>Insecta</taxon>
        <taxon>Pterygota</taxon>
        <taxon>Neoptera</taxon>
        <taxon>Endopterygota</taxon>
        <taxon>Hymenoptera</taxon>
        <taxon>Apocrita</taxon>
        <taxon>Proctotrupomorpha</taxon>
        <taxon>Chalcidoidea</taxon>
        <taxon>Aphelinidae</taxon>
        <taxon>Aphelininae</taxon>
        <taxon>Eretmocerus</taxon>
    </lineage>
</organism>
<dbReference type="Proteomes" id="UP001239111">
    <property type="component" value="Chromosome 2"/>
</dbReference>
<reference evidence="1" key="1">
    <citation type="submission" date="2023-04" db="EMBL/GenBank/DDBJ databases">
        <title>A chromosome-level genome assembly of the parasitoid wasp Eretmocerus hayati.</title>
        <authorList>
            <person name="Zhong Y."/>
            <person name="Liu S."/>
            <person name="Liu Y."/>
        </authorList>
    </citation>
    <scope>NUCLEOTIDE SEQUENCE</scope>
    <source>
        <strain evidence="1">ZJU_SS_LIU_2023</strain>
    </source>
</reference>
<name>A0ACC2PAY8_9HYME</name>
<gene>
    <name evidence="1" type="ORF">QAD02_016261</name>
</gene>
<proteinExistence type="predicted"/>
<keyword evidence="2" id="KW-1185">Reference proteome</keyword>
<evidence type="ECO:0000313" key="2">
    <source>
        <dbReference type="Proteomes" id="UP001239111"/>
    </source>
</evidence>
<dbReference type="EMBL" id="CM056742">
    <property type="protein sequence ID" value="KAJ8680474.1"/>
    <property type="molecule type" value="Genomic_DNA"/>
</dbReference>